<evidence type="ECO:0000256" key="1">
    <source>
        <dbReference type="SAM" id="Phobius"/>
    </source>
</evidence>
<feature type="signal peptide" evidence="2">
    <location>
        <begin position="1"/>
        <end position="19"/>
    </location>
</feature>
<keyword evidence="1" id="KW-1133">Transmembrane helix</keyword>
<comment type="caution">
    <text evidence="3">The sequence shown here is derived from an EMBL/GenBank/DDBJ whole genome shotgun (WGS) entry which is preliminary data.</text>
</comment>
<feature type="transmembrane region" description="Helical" evidence="1">
    <location>
        <begin position="194"/>
        <end position="213"/>
    </location>
</feature>
<gene>
    <name evidence="3" type="ORF">CAE01nite_12660</name>
</gene>
<dbReference type="RefSeq" id="WP_146901638.1">
    <property type="nucleotide sequence ID" value="NZ_BAAARM010000002.1"/>
</dbReference>
<evidence type="ECO:0008006" key="5">
    <source>
        <dbReference type="Google" id="ProtNLM"/>
    </source>
</evidence>
<feature type="chain" id="PRO_5038381898" description="Prepilin type IV endopeptidase peptidase domain-containing protein" evidence="2">
    <location>
        <begin position="20"/>
        <end position="216"/>
    </location>
</feature>
<name>A0A512DAM9_9CELL</name>
<keyword evidence="1" id="KW-0472">Membrane</keyword>
<keyword evidence="4" id="KW-1185">Reference proteome</keyword>
<organism evidence="3 4">
    <name type="scientific">Cellulomonas aerilata</name>
    <dbReference type="NCBI Taxonomy" id="515326"/>
    <lineage>
        <taxon>Bacteria</taxon>
        <taxon>Bacillati</taxon>
        <taxon>Actinomycetota</taxon>
        <taxon>Actinomycetes</taxon>
        <taxon>Micrococcales</taxon>
        <taxon>Cellulomonadaceae</taxon>
        <taxon>Cellulomonas</taxon>
    </lineage>
</organism>
<evidence type="ECO:0000256" key="2">
    <source>
        <dbReference type="SAM" id="SignalP"/>
    </source>
</evidence>
<evidence type="ECO:0000313" key="3">
    <source>
        <dbReference type="EMBL" id="GEO33541.1"/>
    </source>
</evidence>
<proteinExistence type="predicted"/>
<evidence type="ECO:0000313" key="4">
    <source>
        <dbReference type="Proteomes" id="UP000321181"/>
    </source>
</evidence>
<feature type="transmembrane region" description="Helical" evidence="1">
    <location>
        <begin position="119"/>
        <end position="140"/>
    </location>
</feature>
<keyword evidence="2" id="KW-0732">Signal</keyword>
<reference evidence="3 4" key="1">
    <citation type="submission" date="2019-07" db="EMBL/GenBank/DDBJ databases">
        <title>Whole genome shotgun sequence of Cellulomonas aerilata NBRC 106308.</title>
        <authorList>
            <person name="Hosoyama A."/>
            <person name="Uohara A."/>
            <person name="Ohji S."/>
            <person name="Ichikawa N."/>
        </authorList>
    </citation>
    <scope>NUCLEOTIDE SEQUENCE [LARGE SCALE GENOMIC DNA]</scope>
    <source>
        <strain evidence="3 4">NBRC 106308</strain>
    </source>
</reference>
<feature type="transmembrane region" description="Helical" evidence="1">
    <location>
        <begin position="160"/>
        <end position="182"/>
    </location>
</feature>
<accession>A0A512DAM9</accession>
<dbReference type="AlphaFoldDB" id="A0A512DAM9"/>
<dbReference type="EMBL" id="BJYY01000010">
    <property type="protein sequence ID" value="GEO33541.1"/>
    <property type="molecule type" value="Genomic_DNA"/>
</dbReference>
<protein>
    <recommendedName>
        <fullName evidence="5">Prepilin type IV endopeptidase peptidase domain-containing protein</fullName>
    </recommendedName>
</protein>
<dbReference type="Proteomes" id="UP000321181">
    <property type="component" value="Unassembled WGS sequence"/>
</dbReference>
<sequence>MPRHKALCLLAASLRYVWAVSGAGLDGRLRDMVAILGVMSATRTGSSATAHPFGATASERRWRRLAGAAAAYVVLVPLLLMMPLLYIAPPTYILGIPLSWLVEKYGPGRLSRSVIRRHAWAGAAGGFIVGAGIAQTFATWGGWVGGSGTVFLGGWLLNAMFWLVMAVPLGCGAAAFGAWAAIRLPGKLVRPTALIGASGAAVMAAIYWLPLLLSAI</sequence>
<keyword evidence="1" id="KW-0812">Transmembrane</keyword>